<sequence length="234" mass="25816">MNDFDDFIKNYFGVIVRPQTYLNMLYLFLSFPLGIFYFVFLVTGLSLGFPLIILWVGILILAAVFAASWGLTAFERGLAISILHVRIPPMARPTQPSAGFWQRIREYLTNPVTWKGMLYLFCRFPLGIINFTLAVTFLAIILGCVAAPFTYSIATYDFGFMVVNSLSDALLVMILGLVLAPAGLHLLNFVTRIQGEFARVMLGQASFEENSPAAPAASQTVDQPAAPENGPTQS</sequence>
<feature type="transmembrane region" description="Helical" evidence="2">
    <location>
        <begin position="52"/>
        <end position="74"/>
    </location>
</feature>
<reference evidence="4" key="1">
    <citation type="submission" date="2015-07" db="EMBL/GenBank/DDBJ databases">
        <title>Draft Genome Sequences of Anaerolinea thermolimosa IMO-1, Bellilinea caldifistulae GOMI-1, Leptolinea tardivitalis YMTK-2, Levilinea saccharolytica KIBI-1,Longilinea arvoryzae KOME-1, Previously Described as Members of the Anaerolineaceae (Chloroflexi).</title>
        <authorList>
            <person name="Sekiguchi Y."/>
            <person name="Ohashi A."/>
            <person name="Matsuura N."/>
            <person name="Tourlousse M.D."/>
        </authorList>
    </citation>
    <scope>NUCLEOTIDE SEQUENCE [LARGE SCALE GENOMIC DNA]</scope>
    <source>
        <strain evidence="4">KOME-1</strain>
    </source>
</reference>
<evidence type="ECO:0000256" key="2">
    <source>
        <dbReference type="SAM" id="Phobius"/>
    </source>
</evidence>
<keyword evidence="5" id="KW-1185">Reference proteome</keyword>
<proteinExistence type="predicted"/>
<gene>
    <name evidence="4" type="ORF">LARV_02584</name>
</gene>
<keyword evidence="2" id="KW-0472">Membrane</keyword>
<feature type="region of interest" description="Disordered" evidence="1">
    <location>
        <begin position="211"/>
        <end position="234"/>
    </location>
</feature>
<feature type="transmembrane region" description="Helical" evidence="2">
    <location>
        <begin position="124"/>
        <end position="149"/>
    </location>
</feature>
<dbReference type="RefSeq" id="WP_075074036.1">
    <property type="nucleotide sequence ID" value="NZ_DF967972.1"/>
</dbReference>
<evidence type="ECO:0000313" key="4">
    <source>
        <dbReference type="EMBL" id="GAP14808.1"/>
    </source>
</evidence>
<dbReference type="Pfam" id="PF13796">
    <property type="entry name" value="Sensor"/>
    <property type="match status" value="1"/>
</dbReference>
<dbReference type="Proteomes" id="UP000055060">
    <property type="component" value="Unassembled WGS sequence"/>
</dbReference>
<protein>
    <submittedName>
        <fullName evidence="4">Putative sensor</fullName>
    </submittedName>
</protein>
<evidence type="ECO:0000256" key="1">
    <source>
        <dbReference type="SAM" id="MobiDB-lite"/>
    </source>
</evidence>
<keyword evidence="2" id="KW-0812">Transmembrane</keyword>
<keyword evidence="2" id="KW-1133">Transmembrane helix</keyword>
<evidence type="ECO:0000259" key="3">
    <source>
        <dbReference type="Pfam" id="PF13796"/>
    </source>
</evidence>
<dbReference type="STRING" id="360412.LARV_02584"/>
<name>A0A0S7BKD4_9CHLR</name>
<feature type="transmembrane region" description="Helical" evidence="2">
    <location>
        <begin position="169"/>
        <end position="191"/>
    </location>
</feature>
<evidence type="ECO:0000313" key="5">
    <source>
        <dbReference type="Proteomes" id="UP000055060"/>
    </source>
</evidence>
<accession>A0A0S7BKD4</accession>
<feature type="domain" description="Putative sensor" evidence="3">
    <location>
        <begin position="26"/>
        <end position="202"/>
    </location>
</feature>
<dbReference type="InterPro" id="IPR025828">
    <property type="entry name" value="Put_sensor_dom"/>
</dbReference>
<organism evidence="4">
    <name type="scientific">Longilinea arvoryzae</name>
    <dbReference type="NCBI Taxonomy" id="360412"/>
    <lineage>
        <taxon>Bacteria</taxon>
        <taxon>Bacillati</taxon>
        <taxon>Chloroflexota</taxon>
        <taxon>Anaerolineae</taxon>
        <taxon>Anaerolineales</taxon>
        <taxon>Anaerolineaceae</taxon>
        <taxon>Longilinea</taxon>
    </lineage>
</organism>
<feature type="transmembrane region" description="Helical" evidence="2">
    <location>
        <begin position="21"/>
        <end position="40"/>
    </location>
</feature>
<dbReference type="AlphaFoldDB" id="A0A0S7BKD4"/>
<dbReference type="EMBL" id="DF967972">
    <property type="protein sequence ID" value="GAP14808.1"/>
    <property type="molecule type" value="Genomic_DNA"/>
</dbReference>